<sequence>MPGLVLLPTSLASSSIALGQLVVDPLNPSSTSFNTSTPAPTQSKKHSLYKDVFLQDDEGRFISSVSPHSTHSHENLLLVQSEQAEHISLQNTSKAFDTLATDKSAQQFFQQTSQTNQPLYYIAGIQKLKNPVYKRVALKDGSITEASAGPKLRLPIHPRRDSGADLDDTANDNDNASVIAVEFRKVRCHVGPADEPHVLEDIGYSWNYLWLEGDEQLSIGLGKAVEAAELRALAGIVGGEDFTDRSYDNSTDEDEGVGGF</sequence>
<feature type="chain" id="PRO_5040243175" evidence="1">
    <location>
        <begin position="20"/>
        <end position="260"/>
    </location>
</feature>
<dbReference type="AlphaFoldDB" id="A0A9P9CY94"/>
<dbReference type="OrthoDB" id="3694634at2759"/>
<organism evidence="2 3">
    <name type="scientific">Dendryphion nanum</name>
    <dbReference type="NCBI Taxonomy" id="256645"/>
    <lineage>
        <taxon>Eukaryota</taxon>
        <taxon>Fungi</taxon>
        <taxon>Dikarya</taxon>
        <taxon>Ascomycota</taxon>
        <taxon>Pezizomycotina</taxon>
        <taxon>Dothideomycetes</taxon>
        <taxon>Pleosporomycetidae</taxon>
        <taxon>Pleosporales</taxon>
        <taxon>Torulaceae</taxon>
        <taxon>Dendryphion</taxon>
    </lineage>
</organism>
<dbReference type="EMBL" id="JAGMWT010000030">
    <property type="protein sequence ID" value="KAH7109860.1"/>
    <property type="molecule type" value="Genomic_DNA"/>
</dbReference>
<evidence type="ECO:0000256" key="1">
    <source>
        <dbReference type="SAM" id="SignalP"/>
    </source>
</evidence>
<keyword evidence="3" id="KW-1185">Reference proteome</keyword>
<accession>A0A9P9CY94</accession>
<reference evidence="2" key="1">
    <citation type="journal article" date="2021" name="Nat. Commun.">
        <title>Genetic determinants of endophytism in the Arabidopsis root mycobiome.</title>
        <authorList>
            <person name="Mesny F."/>
            <person name="Miyauchi S."/>
            <person name="Thiergart T."/>
            <person name="Pickel B."/>
            <person name="Atanasova L."/>
            <person name="Karlsson M."/>
            <person name="Huettel B."/>
            <person name="Barry K.W."/>
            <person name="Haridas S."/>
            <person name="Chen C."/>
            <person name="Bauer D."/>
            <person name="Andreopoulos W."/>
            <person name="Pangilinan J."/>
            <person name="LaButti K."/>
            <person name="Riley R."/>
            <person name="Lipzen A."/>
            <person name="Clum A."/>
            <person name="Drula E."/>
            <person name="Henrissat B."/>
            <person name="Kohler A."/>
            <person name="Grigoriev I.V."/>
            <person name="Martin F.M."/>
            <person name="Hacquard S."/>
        </authorList>
    </citation>
    <scope>NUCLEOTIDE SEQUENCE</scope>
    <source>
        <strain evidence="2">MPI-CAGE-CH-0243</strain>
    </source>
</reference>
<protein>
    <submittedName>
        <fullName evidence="2">Uncharacterized protein</fullName>
    </submittedName>
</protein>
<evidence type="ECO:0000313" key="3">
    <source>
        <dbReference type="Proteomes" id="UP000700596"/>
    </source>
</evidence>
<feature type="signal peptide" evidence="1">
    <location>
        <begin position="1"/>
        <end position="19"/>
    </location>
</feature>
<comment type="caution">
    <text evidence="2">The sequence shown here is derived from an EMBL/GenBank/DDBJ whole genome shotgun (WGS) entry which is preliminary data.</text>
</comment>
<gene>
    <name evidence="2" type="ORF">B0J11DRAFT_234480</name>
</gene>
<name>A0A9P9CY94_9PLEO</name>
<keyword evidence="1" id="KW-0732">Signal</keyword>
<evidence type="ECO:0000313" key="2">
    <source>
        <dbReference type="EMBL" id="KAH7109860.1"/>
    </source>
</evidence>
<proteinExistence type="predicted"/>
<dbReference type="Proteomes" id="UP000700596">
    <property type="component" value="Unassembled WGS sequence"/>
</dbReference>